<dbReference type="SMART" id="SM00220">
    <property type="entry name" value="S_TKc"/>
    <property type="match status" value="1"/>
</dbReference>
<dbReference type="EMBL" id="MPUH01000311">
    <property type="protein sequence ID" value="OMJ83238.1"/>
    <property type="molecule type" value="Genomic_DNA"/>
</dbReference>
<dbReference type="PROSITE" id="PS00107">
    <property type="entry name" value="PROTEIN_KINASE_ATP"/>
    <property type="match status" value="1"/>
</dbReference>
<evidence type="ECO:0000256" key="12">
    <source>
        <dbReference type="SAM" id="MobiDB-lite"/>
    </source>
</evidence>
<evidence type="ECO:0000259" key="13">
    <source>
        <dbReference type="PROSITE" id="PS50011"/>
    </source>
</evidence>
<evidence type="ECO:0000256" key="6">
    <source>
        <dbReference type="ARBA" id="ARBA00022777"/>
    </source>
</evidence>
<feature type="domain" description="Protein kinase" evidence="13">
    <location>
        <begin position="210"/>
        <end position="506"/>
    </location>
</feature>
<evidence type="ECO:0000313" key="15">
    <source>
        <dbReference type="Proteomes" id="UP000187209"/>
    </source>
</evidence>
<dbReference type="GO" id="GO:0005856">
    <property type="term" value="C:cytoskeleton"/>
    <property type="evidence" value="ECO:0007669"/>
    <property type="project" value="TreeGrafter"/>
</dbReference>
<dbReference type="GO" id="GO:0004712">
    <property type="term" value="F:protein serine/threonine/tyrosine kinase activity"/>
    <property type="evidence" value="ECO:0007669"/>
    <property type="project" value="UniProtKB-EC"/>
</dbReference>
<evidence type="ECO:0000256" key="4">
    <source>
        <dbReference type="ARBA" id="ARBA00022679"/>
    </source>
</evidence>
<keyword evidence="6" id="KW-0418">Kinase</keyword>
<proteinExistence type="inferred from homology"/>
<dbReference type="Proteomes" id="UP000187209">
    <property type="component" value="Unassembled WGS sequence"/>
</dbReference>
<keyword evidence="15" id="KW-1185">Reference proteome</keyword>
<name>A0A1R2C2I8_9CILI</name>
<keyword evidence="3" id="KW-0723">Serine/threonine-protein kinase</keyword>
<dbReference type="PROSITE" id="PS50011">
    <property type="entry name" value="PROTEIN_KINASE_DOM"/>
    <property type="match status" value="1"/>
</dbReference>
<evidence type="ECO:0000256" key="5">
    <source>
        <dbReference type="ARBA" id="ARBA00022741"/>
    </source>
</evidence>
<gene>
    <name evidence="14" type="ORF">SteCoe_15892</name>
</gene>
<dbReference type="InterPro" id="IPR008271">
    <property type="entry name" value="Ser/Thr_kinase_AS"/>
</dbReference>
<keyword evidence="7 11" id="KW-0067">ATP-binding</keyword>
<evidence type="ECO:0000256" key="10">
    <source>
        <dbReference type="ARBA" id="ARBA00051680"/>
    </source>
</evidence>
<dbReference type="FunFam" id="1.10.510.10:FF:000624">
    <property type="entry name" value="Mitogen-activated protein kinase"/>
    <property type="match status" value="1"/>
</dbReference>
<comment type="catalytic activity">
    <reaction evidence="9">
        <text>L-threonyl-[protein] + ATP = O-phospho-L-threonyl-[protein] + ADP + H(+)</text>
        <dbReference type="Rhea" id="RHEA:46608"/>
        <dbReference type="Rhea" id="RHEA-COMP:11060"/>
        <dbReference type="Rhea" id="RHEA-COMP:11605"/>
        <dbReference type="ChEBI" id="CHEBI:15378"/>
        <dbReference type="ChEBI" id="CHEBI:30013"/>
        <dbReference type="ChEBI" id="CHEBI:30616"/>
        <dbReference type="ChEBI" id="CHEBI:61977"/>
        <dbReference type="ChEBI" id="CHEBI:456216"/>
        <dbReference type="EC" id="2.7.12.1"/>
    </reaction>
</comment>
<evidence type="ECO:0000256" key="1">
    <source>
        <dbReference type="ARBA" id="ARBA00008867"/>
    </source>
</evidence>
<reference evidence="14 15" key="1">
    <citation type="submission" date="2016-11" db="EMBL/GenBank/DDBJ databases">
        <title>The macronuclear genome of Stentor coeruleus: a giant cell with tiny introns.</title>
        <authorList>
            <person name="Slabodnick M."/>
            <person name="Ruby J.G."/>
            <person name="Reiff S.B."/>
            <person name="Swart E.C."/>
            <person name="Gosai S."/>
            <person name="Prabakaran S."/>
            <person name="Witkowska E."/>
            <person name="Larue G.E."/>
            <person name="Fisher S."/>
            <person name="Freeman R.M."/>
            <person name="Gunawardena J."/>
            <person name="Chu W."/>
            <person name="Stover N.A."/>
            <person name="Gregory B.D."/>
            <person name="Nowacki M."/>
            <person name="Derisi J."/>
            <person name="Roy S.W."/>
            <person name="Marshall W.F."/>
            <person name="Sood P."/>
        </authorList>
    </citation>
    <scope>NUCLEOTIDE SEQUENCE [LARGE SCALE GENOMIC DNA]</scope>
    <source>
        <strain evidence="14">WM001</strain>
    </source>
</reference>
<dbReference type="InterPro" id="IPR050494">
    <property type="entry name" value="Ser_Thr_dual-spec_kinase"/>
</dbReference>
<sequence>MKNSHKALNEIDLDSQLEETQKLKQCILDFSTRLQKAQEKLLDEDASKNIKVNMMMATQKIQFSHGRRHNSQGPSMTAYHSRGSSKPELFAETLDRPVPVLQEIPSNLMSNTMSNPLAPRHSRKSTEAVEDPQKRFDSLNLPITPSLAYRYFKYLLSPFEQSEILEYNEIFYLGLSAEKIKNYTVSMNYGYDDDRGDYKIVIGDHIAYRYEILTILGKGSFGEVIKVIDHKTKENMALKIIRNKTRFHQQAEVEVKILKSLLENDKSEKYNVVHIKDMIKFRNHTCIVFEMLGQSLYDVLKSGGFKGISLRYIKRYTYQVFHALYLLGKLKLIHCDLKPENVLLHKSSKSSVKVIDFGSSCYNNQQVYTYIQSRFYRAPEIVLGMEYNEAIDVWSLGCIMVELYIGKPIFPGDNETDLFCCIMEVLGVPSMEYVNKSPRKAMYFNSRNEPRIVPNSKGKKRQPATKTLVEILNGADIEFIDLVEKCLQWEPYKRITPRAALEHTWFNRNPRNSNPTTTNKCHRYHLSDTQFNHSSYNRIFKSPQTMKYPEKAFEL</sequence>
<dbReference type="Gene3D" id="3.30.10.30">
    <property type="entry name" value="DYRK"/>
    <property type="match status" value="1"/>
</dbReference>
<evidence type="ECO:0000256" key="3">
    <source>
        <dbReference type="ARBA" id="ARBA00022527"/>
    </source>
</evidence>
<evidence type="ECO:0000256" key="9">
    <source>
        <dbReference type="ARBA" id="ARBA00049308"/>
    </source>
</evidence>
<dbReference type="GO" id="GO:0005524">
    <property type="term" value="F:ATP binding"/>
    <property type="evidence" value="ECO:0007669"/>
    <property type="project" value="UniProtKB-UniRule"/>
</dbReference>
<dbReference type="SUPFAM" id="SSF56112">
    <property type="entry name" value="Protein kinase-like (PK-like)"/>
    <property type="match status" value="1"/>
</dbReference>
<keyword evidence="5 11" id="KW-0547">Nucleotide-binding</keyword>
<protein>
    <recommendedName>
        <fullName evidence="2">dual-specificity kinase</fullName>
        <ecNumber evidence="2">2.7.12.1</ecNumber>
    </recommendedName>
</protein>
<dbReference type="CDD" id="cd14210">
    <property type="entry name" value="PKc_DYRK"/>
    <property type="match status" value="1"/>
</dbReference>
<dbReference type="InterPro" id="IPR042521">
    <property type="entry name" value="DYRK"/>
</dbReference>
<feature type="binding site" evidence="11">
    <location>
        <position position="239"/>
    </location>
    <ligand>
        <name>ATP</name>
        <dbReference type="ChEBI" id="CHEBI:30616"/>
    </ligand>
</feature>
<dbReference type="EC" id="2.7.12.1" evidence="2"/>
<feature type="region of interest" description="Disordered" evidence="12">
    <location>
        <begin position="109"/>
        <end position="131"/>
    </location>
</feature>
<evidence type="ECO:0000256" key="2">
    <source>
        <dbReference type="ARBA" id="ARBA00013203"/>
    </source>
</evidence>
<accession>A0A1R2C2I8</accession>
<comment type="similarity">
    <text evidence="1">Belongs to the protein kinase superfamily. CMGC Ser/Thr protein kinase family. MNB/DYRK subfamily.</text>
</comment>
<comment type="catalytic activity">
    <reaction evidence="8">
        <text>L-seryl-[protein] + ATP = O-phospho-L-seryl-[protein] + ADP + H(+)</text>
        <dbReference type="Rhea" id="RHEA:17989"/>
        <dbReference type="Rhea" id="RHEA-COMP:9863"/>
        <dbReference type="Rhea" id="RHEA-COMP:11604"/>
        <dbReference type="ChEBI" id="CHEBI:15378"/>
        <dbReference type="ChEBI" id="CHEBI:29999"/>
        <dbReference type="ChEBI" id="CHEBI:30616"/>
        <dbReference type="ChEBI" id="CHEBI:83421"/>
        <dbReference type="ChEBI" id="CHEBI:456216"/>
        <dbReference type="EC" id="2.7.12.1"/>
    </reaction>
</comment>
<dbReference type="GO" id="GO:0004674">
    <property type="term" value="F:protein serine/threonine kinase activity"/>
    <property type="evidence" value="ECO:0007669"/>
    <property type="project" value="UniProtKB-KW"/>
</dbReference>
<evidence type="ECO:0000256" key="11">
    <source>
        <dbReference type="PROSITE-ProRule" id="PRU10141"/>
    </source>
</evidence>
<dbReference type="Gene3D" id="3.30.200.20">
    <property type="entry name" value="Phosphorylase Kinase, domain 1"/>
    <property type="match status" value="1"/>
</dbReference>
<dbReference type="PROSITE" id="PS00108">
    <property type="entry name" value="PROTEIN_KINASE_ST"/>
    <property type="match status" value="1"/>
</dbReference>
<feature type="region of interest" description="Disordered" evidence="12">
    <location>
        <begin position="63"/>
        <end position="83"/>
    </location>
</feature>
<evidence type="ECO:0000256" key="7">
    <source>
        <dbReference type="ARBA" id="ARBA00022840"/>
    </source>
</evidence>
<keyword evidence="4" id="KW-0808">Transferase</keyword>
<evidence type="ECO:0000256" key="8">
    <source>
        <dbReference type="ARBA" id="ARBA00049003"/>
    </source>
</evidence>
<organism evidence="14 15">
    <name type="scientific">Stentor coeruleus</name>
    <dbReference type="NCBI Taxonomy" id="5963"/>
    <lineage>
        <taxon>Eukaryota</taxon>
        <taxon>Sar</taxon>
        <taxon>Alveolata</taxon>
        <taxon>Ciliophora</taxon>
        <taxon>Postciliodesmatophora</taxon>
        <taxon>Heterotrichea</taxon>
        <taxon>Heterotrichida</taxon>
        <taxon>Stentoridae</taxon>
        <taxon>Stentor</taxon>
    </lineage>
</organism>
<dbReference type="Pfam" id="PF00069">
    <property type="entry name" value="Pkinase"/>
    <property type="match status" value="1"/>
</dbReference>
<comment type="catalytic activity">
    <reaction evidence="10">
        <text>L-tyrosyl-[protein] + ATP = O-phospho-L-tyrosyl-[protein] + ADP + H(+)</text>
        <dbReference type="Rhea" id="RHEA:10596"/>
        <dbReference type="Rhea" id="RHEA-COMP:10136"/>
        <dbReference type="Rhea" id="RHEA-COMP:20101"/>
        <dbReference type="ChEBI" id="CHEBI:15378"/>
        <dbReference type="ChEBI" id="CHEBI:30616"/>
        <dbReference type="ChEBI" id="CHEBI:46858"/>
        <dbReference type="ChEBI" id="CHEBI:61978"/>
        <dbReference type="ChEBI" id="CHEBI:456216"/>
        <dbReference type="EC" id="2.7.12.1"/>
    </reaction>
</comment>
<dbReference type="PANTHER" id="PTHR24058:SF22">
    <property type="entry name" value="DUAL SPECIFICITY TYROSINE-PHOSPHORYLATION-REGULATED KINASE 4"/>
    <property type="match status" value="1"/>
</dbReference>
<dbReference type="Gene3D" id="1.10.510.10">
    <property type="entry name" value="Transferase(Phosphotransferase) domain 1"/>
    <property type="match status" value="1"/>
</dbReference>
<dbReference type="InterPro" id="IPR017441">
    <property type="entry name" value="Protein_kinase_ATP_BS"/>
</dbReference>
<dbReference type="PANTHER" id="PTHR24058">
    <property type="entry name" value="DUAL SPECIFICITY PROTEIN KINASE"/>
    <property type="match status" value="1"/>
</dbReference>
<dbReference type="InterPro" id="IPR011009">
    <property type="entry name" value="Kinase-like_dom_sf"/>
</dbReference>
<evidence type="ECO:0000313" key="14">
    <source>
        <dbReference type="EMBL" id="OMJ83238.1"/>
    </source>
</evidence>
<dbReference type="OrthoDB" id="9332038at2759"/>
<dbReference type="InterPro" id="IPR000719">
    <property type="entry name" value="Prot_kinase_dom"/>
</dbReference>
<comment type="caution">
    <text evidence="14">The sequence shown here is derived from an EMBL/GenBank/DDBJ whole genome shotgun (WGS) entry which is preliminary data.</text>
</comment>
<dbReference type="GO" id="GO:0005737">
    <property type="term" value="C:cytoplasm"/>
    <property type="evidence" value="ECO:0007669"/>
    <property type="project" value="TreeGrafter"/>
</dbReference>
<dbReference type="AlphaFoldDB" id="A0A1R2C2I8"/>